<dbReference type="SUPFAM" id="SSF53474">
    <property type="entry name" value="alpha/beta-Hydrolases"/>
    <property type="match status" value="1"/>
</dbReference>
<dbReference type="InterPro" id="IPR000073">
    <property type="entry name" value="AB_hydrolase_1"/>
</dbReference>
<dbReference type="EMBL" id="LAZR01003397">
    <property type="protein sequence ID" value="KKN18762.1"/>
    <property type="molecule type" value="Genomic_DNA"/>
</dbReference>
<gene>
    <name evidence="2" type="ORF">LCGC14_0952470</name>
</gene>
<name>A0A0F9P303_9ZZZZ</name>
<dbReference type="Gene3D" id="3.40.50.1820">
    <property type="entry name" value="alpha/beta hydrolase"/>
    <property type="match status" value="1"/>
</dbReference>
<evidence type="ECO:0000259" key="1">
    <source>
        <dbReference type="Pfam" id="PF00561"/>
    </source>
</evidence>
<accession>A0A0F9P303</accession>
<dbReference type="GO" id="GO:0046503">
    <property type="term" value="P:glycerolipid catabolic process"/>
    <property type="evidence" value="ECO:0007669"/>
    <property type="project" value="TreeGrafter"/>
</dbReference>
<organism evidence="2">
    <name type="scientific">marine sediment metagenome</name>
    <dbReference type="NCBI Taxonomy" id="412755"/>
    <lineage>
        <taxon>unclassified sequences</taxon>
        <taxon>metagenomes</taxon>
        <taxon>ecological metagenomes</taxon>
    </lineage>
</organism>
<evidence type="ECO:0000313" key="2">
    <source>
        <dbReference type="EMBL" id="KKN18762.1"/>
    </source>
</evidence>
<comment type="caution">
    <text evidence="2">The sequence shown here is derived from an EMBL/GenBank/DDBJ whole genome shotgun (WGS) entry which is preliminary data.</text>
</comment>
<proteinExistence type="predicted"/>
<dbReference type="InterPro" id="IPR050471">
    <property type="entry name" value="AB_hydrolase"/>
</dbReference>
<dbReference type="AlphaFoldDB" id="A0A0F9P303"/>
<sequence>MQISANGISLEVEDHGPPSGEPLLLVMGMGMQLLGWHEDFVASLVQRGFRVIRFDNRDIGLSTILDSAGQPNLAISALRFSLGLRLRSAYTLADMAADSVGVLDGLGIARAHVCGASMGGMIAQRMADQAPDRVKSLTLMTTSGGSRKLPVPSLKVRAALIARPAGPKSVESIVEHYVKMDRLTGSPAYPASTSYLRECFTIAVNRSHQPAGTARQLVAVVGDGDRTKILSGIRVPTHVIHGTADVLVPVQAGRDLAARIPGATLDIVEGMGHDLPRELWPRFADGISRVAARG</sequence>
<protein>
    <recommendedName>
        <fullName evidence="1">AB hydrolase-1 domain-containing protein</fullName>
    </recommendedName>
</protein>
<reference evidence="2" key="1">
    <citation type="journal article" date="2015" name="Nature">
        <title>Complex archaea that bridge the gap between prokaryotes and eukaryotes.</title>
        <authorList>
            <person name="Spang A."/>
            <person name="Saw J.H."/>
            <person name="Jorgensen S.L."/>
            <person name="Zaremba-Niedzwiedzka K."/>
            <person name="Martijn J."/>
            <person name="Lind A.E."/>
            <person name="van Eijk R."/>
            <person name="Schleper C."/>
            <person name="Guy L."/>
            <person name="Ettema T.J."/>
        </authorList>
    </citation>
    <scope>NUCLEOTIDE SEQUENCE</scope>
</reference>
<dbReference type="PANTHER" id="PTHR43433:SF5">
    <property type="entry name" value="AB HYDROLASE-1 DOMAIN-CONTAINING PROTEIN"/>
    <property type="match status" value="1"/>
</dbReference>
<feature type="domain" description="AB hydrolase-1" evidence="1">
    <location>
        <begin position="22"/>
        <end position="274"/>
    </location>
</feature>
<dbReference type="GO" id="GO:0004806">
    <property type="term" value="F:triacylglycerol lipase activity"/>
    <property type="evidence" value="ECO:0007669"/>
    <property type="project" value="TreeGrafter"/>
</dbReference>
<dbReference type="PANTHER" id="PTHR43433">
    <property type="entry name" value="HYDROLASE, ALPHA/BETA FOLD FAMILY PROTEIN"/>
    <property type="match status" value="1"/>
</dbReference>
<dbReference type="Pfam" id="PF00561">
    <property type="entry name" value="Abhydrolase_1"/>
    <property type="match status" value="1"/>
</dbReference>
<dbReference type="InterPro" id="IPR029058">
    <property type="entry name" value="AB_hydrolase_fold"/>
</dbReference>